<feature type="region of interest" description="Disordered" evidence="1">
    <location>
        <begin position="419"/>
        <end position="475"/>
    </location>
</feature>
<comment type="caution">
    <text evidence="2">The sequence shown here is derived from an EMBL/GenBank/DDBJ whole genome shotgun (WGS) entry which is preliminary data.</text>
</comment>
<reference evidence="2" key="1">
    <citation type="submission" date="2021-12" db="EMBL/GenBank/DDBJ databases">
        <title>Black yeast isolated from Biological Soil Crust.</title>
        <authorList>
            <person name="Kurbessoian T."/>
        </authorList>
    </citation>
    <scope>NUCLEOTIDE SEQUENCE</scope>
    <source>
        <strain evidence="2">CCFEE 5208</strain>
    </source>
</reference>
<feature type="compositionally biased region" description="Basic residues" evidence="1">
    <location>
        <begin position="457"/>
        <end position="475"/>
    </location>
</feature>
<name>A0AAN6JFM7_9PEZI</name>
<evidence type="ECO:0000256" key="1">
    <source>
        <dbReference type="SAM" id="MobiDB-lite"/>
    </source>
</evidence>
<evidence type="ECO:0000313" key="3">
    <source>
        <dbReference type="Proteomes" id="UP001168146"/>
    </source>
</evidence>
<evidence type="ECO:0000313" key="2">
    <source>
        <dbReference type="EMBL" id="KAK0328367.1"/>
    </source>
</evidence>
<organism evidence="2 3">
    <name type="scientific">Friedmanniomyces endolithicus</name>
    <dbReference type="NCBI Taxonomy" id="329885"/>
    <lineage>
        <taxon>Eukaryota</taxon>
        <taxon>Fungi</taxon>
        <taxon>Dikarya</taxon>
        <taxon>Ascomycota</taxon>
        <taxon>Pezizomycotina</taxon>
        <taxon>Dothideomycetes</taxon>
        <taxon>Dothideomycetidae</taxon>
        <taxon>Mycosphaerellales</taxon>
        <taxon>Teratosphaeriaceae</taxon>
        <taxon>Friedmanniomyces</taxon>
    </lineage>
</organism>
<feature type="compositionally biased region" description="Polar residues" evidence="1">
    <location>
        <begin position="430"/>
        <end position="440"/>
    </location>
</feature>
<dbReference type="EMBL" id="JASUXU010000001">
    <property type="protein sequence ID" value="KAK0328367.1"/>
    <property type="molecule type" value="Genomic_DNA"/>
</dbReference>
<evidence type="ECO:0008006" key="4">
    <source>
        <dbReference type="Google" id="ProtNLM"/>
    </source>
</evidence>
<dbReference type="Proteomes" id="UP001168146">
    <property type="component" value="Unassembled WGS sequence"/>
</dbReference>
<dbReference type="AlphaFoldDB" id="A0AAN6JFM7"/>
<proteinExistence type="predicted"/>
<gene>
    <name evidence="2" type="ORF">LTR82_000297</name>
</gene>
<sequence length="475" mass="52716">MVANRFSQGSGSSRAVPPAHGGQLTYGLTFILAASESFLSGKITIHSCLLAILRDVEKARLAMVDDETTVLRMANIGKAITSIPIQHLTSPKLIVGSSSMRSQCHWRPAESSGRELGRVQVVLLLRLQPLHLSGIRYTFVSRFIQPLPPDTTDTMSSPSLLGLPPELRELILVALLVEVEPISLQQRFMEPAVSRVSRSLREEALSVLYHDNTFCIDNEGGLFEATRKLNSTLARVHPLNIARIRCLRLDWNTHCRANASACFGDQLEPQFHACHWDNTRWSAPLYMVACYLTLTTQEPWVELSVGFYENTLCKLAAKPLYEGMSAIVMPTLVGPLPVGQRRKQLTPIYFTKLVEAWHSLAGRVLAEKSEELHIQHLAAFGQPQNHALQDYQMQLMLREHQNKKRLLMARQDPDIAGFHPLSTYGANEDPSLQGSRTVSSAPVARVPSKAGKGPSKISKRKATSKAGAKRSRVTH</sequence>
<protein>
    <recommendedName>
        <fullName evidence="4">F-box domain-containing protein</fullName>
    </recommendedName>
</protein>
<accession>A0AAN6JFM7</accession>